<evidence type="ECO:0000313" key="1">
    <source>
        <dbReference type="EMBL" id="OCT62395.1"/>
    </source>
</evidence>
<reference evidence="2" key="1">
    <citation type="journal article" date="2016" name="Nature">
        <title>Genome evolution in the allotetraploid frog Xenopus laevis.</title>
        <authorList>
            <person name="Session A.M."/>
            <person name="Uno Y."/>
            <person name="Kwon T."/>
            <person name="Chapman J.A."/>
            <person name="Toyoda A."/>
            <person name="Takahashi S."/>
            <person name="Fukui A."/>
            <person name="Hikosaka A."/>
            <person name="Suzuki A."/>
            <person name="Kondo M."/>
            <person name="van Heeringen S.J."/>
            <person name="Quigley I."/>
            <person name="Heinz S."/>
            <person name="Ogino H."/>
            <person name="Ochi H."/>
            <person name="Hellsten U."/>
            <person name="Lyons J.B."/>
            <person name="Simakov O."/>
            <person name="Putnam N."/>
            <person name="Stites J."/>
            <person name="Kuroki Y."/>
            <person name="Tanaka T."/>
            <person name="Michiue T."/>
            <person name="Watanabe M."/>
            <person name="Bogdanovic O."/>
            <person name="Lister R."/>
            <person name="Georgiou G."/>
            <person name="Paranjpe S.S."/>
            <person name="van Kruijsbergen I."/>
            <person name="Shu S."/>
            <person name="Carlson J."/>
            <person name="Kinoshita T."/>
            <person name="Ohta Y."/>
            <person name="Mawaribuchi S."/>
            <person name="Jenkins J."/>
            <person name="Grimwood J."/>
            <person name="Schmutz J."/>
            <person name="Mitros T."/>
            <person name="Mozaffari S.V."/>
            <person name="Suzuki Y."/>
            <person name="Haramoto Y."/>
            <person name="Yamamoto T.S."/>
            <person name="Takagi C."/>
            <person name="Heald R."/>
            <person name="Miller K."/>
            <person name="Haudenschild C."/>
            <person name="Kitzman J."/>
            <person name="Nakayama T."/>
            <person name="Izutsu Y."/>
            <person name="Robert J."/>
            <person name="Fortriede J."/>
            <person name="Burns K."/>
            <person name="Lotay V."/>
            <person name="Karimi K."/>
            <person name="Yasuoka Y."/>
            <person name="Dichmann D.S."/>
            <person name="Flajnik M.F."/>
            <person name="Houston D.W."/>
            <person name="Shendure J."/>
            <person name="DuPasquier L."/>
            <person name="Vize P.D."/>
            <person name="Zorn A.M."/>
            <person name="Ito M."/>
            <person name="Marcotte E.M."/>
            <person name="Wallingford J.B."/>
            <person name="Ito Y."/>
            <person name="Asashima M."/>
            <person name="Ueno N."/>
            <person name="Matsuda Y."/>
            <person name="Veenstra G.J."/>
            <person name="Fujiyama A."/>
            <person name="Harland R.M."/>
            <person name="Taira M."/>
            <person name="Rokhsar D.S."/>
        </authorList>
    </citation>
    <scope>NUCLEOTIDE SEQUENCE [LARGE SCALE GENOMIC DNA]</scope>
    <source>
        <strain evidence="2">J</strain>
    </source>
</reference>
<proteinExistence type="predicted"/>
<gene>
    <name evidence="1" type="ORF">XELAEV_18043476mg</name>
</gene>
<protein>
    <submittedName>
        <fullName evidence="1">Uncharacterized protein</fullName>
    </submittedName>
</protein>
<accession>A0A974BWX0</accession>
<dbReference type="EMBL" id="CM004482">
    <property type="protein sequence ID" value="OCT62395.1"/>
    <property type="molecule type" value="Genomic_DNA"/>
</dbReference>
<organism evidence="1 2">
    <name type="scientific">Xenopus laevis</name>
    <name type="common">African clawed frog</name>
    <dbReference type="NCBI Taxonomy" id="8355"/>
    <lineage>
        <taxon>Eukaryota</taxon>
        <taxon>Metazoa</taxon>
        <taxon>Chordata</taxon>
        <taxon>Craniata</taxon>
        <taxon>Vertebrata</taxon>
        <taxon>Euteleostomi</taxon>
        <taxon>Amphibia</taxon>
        <taxon>Batrachia</taxon>
        <taxon>Anura</taxon>
        <taxon>Pipoidea</taxon>
        <taxon>Pipidae</taxon>
        <taxon>Xenopodinae</taxon>
        <taxon>Xenopus</taxon>
        <taxon>Xenopus</taxon>
    </lineage>
</organism>
<sequence length="72" mass="8048">MASVQQQLHLMEMLKSSKEKGDWAPNSSPSLGSCHRGHLLAALHGSTVSPEYLKSNAHNKEAMLQNYHSHFY</sequence>
<dbReference type="Proteomes" id="UP000694892">
    <property type="component" value="Chromosome 9_10L"/>
</dbReference>
<evidence type="ECO:0000313" key="2">
    <source>
        <dbReference type="Proteomes" id="UP000694892"/>
    </source>
</evidence>
<name>A0A974BWX0_XENLA</name>
<dbReference type="AlphaFoldDB" id="A0A974BWX0"/>